<reference evidence="4 5" key="1">
    <citation type="journal article" date="2016" name="Mol. Biol. Evol.">
        <title>Comparative Genomics of Early-Diverging Mushroom-Forming Fungi Provides Insights into the Origins of Lignocellulose Decay Capabilities.</title>
        <authorList>
            <person name="Nagy L.G."/>
            <person name="Riley R."/>
            <person name="Tritt A."/>
            <person name="Adam C."/>
            <person name="Daum C."/>
            <person name="Floudas D."/>
            <person name="Sun H."/>
            <person name="Yadav J.S."/>
            <person name="Pangilinan J."/>
            <person name="Larsson K.H."/>
            <person name="Matsuura K."/>
            <person name="Barry K."/>
            <person name="Labutti K."/>
            <person name="Kuo R."/>
            <person name="Ohm R.A."/>
            <person name="Bhattacharya S.S."/>
            <person name="Shirouzu T."/>
            <person name="Yoshinaga Y."/>
            <person name="Martin F.M."/>
            <person name="Grigoriev I.V."/>
            <person name="Hibbett D.S."/>
        </authorList>
    </citation>
    <scope>NUCLEOTIDE SEQUENCE [LARGE SCALE GENOMIC DNA]</scope>
    <source>
        <strain evidence="4 5">HHB12029</strain>
    </source>
</reference>
<evidence type="ECO:0000313" key="5">
    <source>
        <dbReference type="Proteomes" id="UP000077266"/>
    </source>
</evidence>
<evidence type="ECO:0008006" key="6">
    <source>
        <dbReference type="Google" id="ProtNLM"/>
    </source>
</evidence>
<feature type="region of interest" description="Disordered" evidence="2">
    <location>
        <begin position="168"/>
        <end position="234"/>
    </location>
</feature>
<dbReference type="Proteomes" id="UP000077266">
    <property type="component" value="Unassembled WGS sequence"/>
</dbReference>
<evidence type="ECO:0000256" key="3">
    <source>
        <dbReference type="SAM" id="SignalP"/>
    </source>
</evidence>
<keyword evidence="3" id="KW-0732">Signal</keyword>
<feature type="chain" id="PRO_5007871034" description="RRM domain-containing protein" evidence="3">
    <location>
        <begin position="24"/>
        <end position="558"/>
    </location>
</feature>
<feature type="coiled-coil region" evidence="1">
    <location>
        <begin position="475"/>
        <end position="523"/>
    </location>
</feature>
<dbReference type="InParanoid" id="A0A166B472"/>
<dbReference type="EMBL" id="KV425926">
    <property type="protein sequence ID" value="KZV97739.1"/>
    <property type="molecule type" value="Genomic_DNA"/>
</dbReference>
<name>A0A166B472_EXIGL</name>
<feature type="compositionally biased region" description="Low complexity" evidence="2">
    <location>
        <begin position="204"/>
        <end position="234"/>
    </location>
</feature>
<proteinExistence type="predicted"/>
<evidence type="ECO:0000256" key="1">
    <source>
        <dbReference type="SAM" id="Coils"/>
    </source>
</evidence>
<keyword evidence="5" id="KW-1185">Reference proteome</keyword>
<keyword evidence="1" id="KW-0175">Coiled coil</keyword>
<evidence type="ECO:0000256" key="2">
    <source>
        <dbReference type="SAM" id="MobiDB-lite"/>
    </source>
</evidence>
<dbReference type="AlphaFoldDB" id="A0A166B472"/>
<protein>
    <recommendedName>
        <fullName evidence="6">RRM domain-containing protein</fullName>
    </recommendedName>
</protein>
<sequence length="558" mass="60499">MMPCTVTYPTVSILLCMLECRSAVDVSKRLKNALRSPNPALRPLASSLFTASMDLYTRVVDVSKAGGRYSAPEVRSVFSKFCGVRAVYPWKSFEDDNDHAFVEFTSTVTVEQCSRMASATSFRVLPLRDREALRTRFEALLSAGHGRPISTFNLPRQPRKNHYDYRQYEHDRRSPPSHAAIKAPSSKNLKATKRSLGNERDPHITSTIGSQSSSSRTNDVTSASTTSPATSFSSSQSAAAASHLITLPAESPRACAPPVATSTYSNLTSAVTPAAHSLVLHDPANHTLLNLGNGSALRLGSLPDDAQPAIDILVKSLASTGAFLVVARQYKIRSMLDQAHLVAQAALKSVLSRGDRDAARPVYLFISTLHTARAPSKYPGDTSANAHMLEAAKYINLAHNVNISSSPDVTSETCAASSAPSTDLQVVCRKPDMRALALPSPVQARSVAPLPRALPSSELVSVSSIISSMASGNVLQEQSAELERLRRAKRQLEADIVDERSVRRRLEHRVETLEDDLWHARRSLERDAAHASEIPALLEMAGNLLKRAAAVPLADKRV</sequence>
<accession>A0A166B472</accession>
<feature type="signal peptide" evidence="3">
    <location>
        <begin position="1"/>
        <end position="23"/>
    </location>
</feature>
<organism evidence="4 5">
    <name type="scientific">Exidia glandulosa HHB12029</name>
    <dbReference type="NCBI Taxonomy" id="1314781"/>
    <lineage>
        <taxon>Eukaryota</taxon>
        <taxon>Fungi</taxon>
        <taxon>Dikarya</taxon>
        <taxon>Basidiomycota</taxon>
        <taxon>Agaricomycotina</taxon>
        <taxon>Agaricomycetes</taxon>
        <taxon>Auriculariales</taxon>
        <taxon>Exidiaceae</taxon>
        <taxon>Exidia</taxon>
    </lineage>
</organism>
<gene>
    <name evidence="4" type="ORF">EXIGLDRAFT_347975</name>
</gene>
<evidence type="ECO:0000313" key="4">
    <source>
        <dbReference type="EMBL" id="KZV97739.1"/>
    </source>
</evidence>